<organism evidence="1 2">
    <name type="scientific">Macaca mulatta</name>
    <name type="common">Rhesus macaque</name>
    <dbReference type="NCBI Taxonomy" id="9544"/>
    <lineage>
        <taxon>Eukaryota</taxon>
        <taxon>Metazoa</taxon>
        <taxon>Chordata</taxon>
        <taxon>Craniata</taxon>
        <taxon>Vertebrata</taxon>
        <taxon>Euteleostomi</taxon>
        <taxon>Mammalia</taxon>
        <taxon>Eutheria</taxon>
        <taxon>Euarchontoglires</taxon>
        <taxon>Primates</taxon>
        <taxon>Haplorrhini</taxon>
        <taxon>Catarrhini</taxon>
        <taxon>Cercopithecidae</taxon>
        <taxon>Cercopithecinae</taxon>
        <taxon>Macaca</taxon>
    </lineage>
</organism>
<name>A0A5F7ZD75_MACMU</name>
<reference evidence="1" key="3">
    <citation type="submission" date="2025-08" db="UniProtKB">
        <authorList>
            <consortium name="Ensembl"/>
        </authorList>
    </citation>
    <scope>IDENTIFICATION</scope>
    <source>
        <strain evidence="1">17573</strain>
    </source>
</reference>
<keyword evidence="2" id="KW-1185">Reference proteome</keyword>
<dbReference type="Proteomes" id="UP000006718">
    <property type="component" value="Chromosome 10"/>
</dbReference>
<dbReference type="PANTHER" id="PTHR46254">
    <property type="entry name" value="PROTEIN GVQW1-RELATED"/>
    <property type="match status" value="1"/>
</dbReference>
<dbReference type="InParanoid" id="A0A5F7ZD75"/>
<dbReference type="GeneTree" id="ENSGT00940000161627"/>
<dbReference type="VEuPathDB" id="HostDB:ENSMMUG00000058776"/>
<dbReference type="Ensembl" id="ENSMMUT00000094704.1">
    <property type="protein sequence ID" value="ENSMMUP00000062589.1"/>
    <property type="gene ID" value="ENSMMUG00000058776.1"/>
</dbReference>
<evidence type="ECO:0000313" key="1">
    <source>
        <dbReference type="Ensembl" id="ENSMMUP00000062589.1"/>
    </source>
</evidence>
<reference evidence="2" key="1">
    <citation type="journal article" date="2007" name="Science">
        <title>Evolutionary and biomedical insights from the rhesus macaque genome.</title>
        <authorList>
            <person name="Gibbs R.A."/>
            <person name="Rogers J."/>
            <person name="Katze M.G."/>
            <person name="Bumgarner R."/>
            <person name="Weinstock G.M."/>
            <person name="Mardis E.R."/>
            <person name="Remington K.A."/>
            <person name="Strausberg R.L."/>
            <person name="Venter J.C."/>
            <person name="Wilson R.K."/>
            <person name="Batzer M.A."/>
            <person name="Bustamante C.D."/>
            <person name="Eichler E.E."/>
            <person name="Hahn M.W."/>
            <person name="Hardison R.C."/>
            <person name="Makova K.D."/>
            <person name="Miller W."/>
            <person name="Milosavljevic A."/>
            <person name="Palermo R.E."/>
            <person name="Siepel A."/>
            <person name="Sikela J.M."/>
            <person name="Attaway T."/>
            <person name="Bell S."/>
            <person name="Bernard K.E."/>
            <person name="Buhay C.J."/>
            <person name="Chandrabose M.N."/>
            <person name="Dao M."/>
            <person name="Davis C."/>
            <person name="Delehaunty K.D."/>
            <person name="Ding Y."/>
            <person name="Dinh H.H."/>
            <person name="Dugan-Rocha S."/>
            <person name="Fulton L.A."/>
            <person name="Gabisi R.A."/>
            <person name="Garner T.T."/>
            <person name="Godfrey J."/>
            <person name="Hawes A.C."/>
            <person name="Hernandez J."/>
            <person name="Hines S."/>
            <person name="Holder M."/>
            <person name="Hume J."/>
            <person name="Jhangiani S.N."/>
            <person name="Joshi V."/>
            <person name="Khan Z.M."/>
            <person name="Kirkness E.F."/>
            <person name="Cree A."/>
            <person name="Fowler R.G."/>
            <person name="Lee S."/>
            <person name="Lewis L.R."/>
            <person name="Li Z."/>
            <person name="Liu Y.-S."/>
            <person name="Moore S.M."/>
            <person name="Muzny D."/>
            <person name="Nazareth L.V."/>
            <person name="Ngo D.N."/>
            <person name="Okwuonu G.O."/>
            <person name="Pai G."/>
            <person name="Parker D."/>
            <person name="Paul H.A."/>
            <person name="Pfannkoch C."/>
            <person name="Pohl C.S."/>
            <person name="Rogers Y.-H.C."/>
            <person name="Ruiz S.J."/>
            <person name="Sabo A."/>
            <person name="Santibanez J."/>
            <person name="Schneider B.W."/>
            <person name="Smith S.M."/>
            <person name="Sodergren E."/>
            <person name="Svatek A.F."/>
            <person name="Utterback T.R."/>
            <person name="Vattathil S."/>
            <person name="Warren W."/>
            <person name="White C.S."/>
            <person name="Chinwalla A.T."/>
            <person name="Feng Y."/>
            <person name="Halpern A.L."/>
            <person name="Hillier L.W."/>
            <person name="Huang X."/>
            <person name="Minx P."/>
            <person name="Nelson J.O."/>
            <person name="Pepin K.H."/>
            <person name="Qin X."/>
            <person name="Sutton G.G."/>
            <person name="Venter E."/>
            <person name="Walenz B.P."/>
            <person name="Wallis J.W."/>
            <person name="Worley K.C."/>
            <person name="Yang S.-P."/>
            <person name="Jones S.M."/>
            <person name="Marra M.A."/>
            <person name="Rocchi M."/>
            <person name="Schein J.E."/>
            <person name="Baertsch R."/>
            <person name="Clarke L."/>
            <person name="Csuros M."/>
            <person name="Glasscock J."/>
            <person name="Harris R.A."/>
            <person name="Havlak P."/>
            <person name="Jackson A.R."/>
            <person name="Jiang H."/>
            <person name="Liu Y."/>
            <person name="Messina D.N."/>
            <person name="Shen Y."/>
            <person name="Song H.X.-Z."/>
            <person name="Wylie T."/>
            <person name="Zhang L."/>
            <person name="Birney E."/>
            <person name="Han K."/>
            <person name="Konkel M.K."/>
            <person name="Lee J."/>
            <person name="Smit A.F.A."/>
            <person name="Ullmer B."/>
            <person name="Wang H."/>
            <person name="Xing J."/>
            <person name="Burhans R."/>
            <person name="Cheng Z."/>
            <person name="Karro J.E."/>
            <person name="Ma J."/>
            <person name="Raney B."/>
            <person name="She X."/>
            <person name="Cox M.J."/>
            <person name="Demuth J.P."/>
            <person name="Dumas L.J."/>
            <person name="Han S.-G."/>
            <person name="Hopkins J."/>
            <person name="Karimpour-Fard A."/>
            <person name="Kim Y.H."/>
            <person name="Pollack J.R."/>
            <person name="Vinar T."/>
            <person name="Addo-Quaye C."/>
            <person name="Degenhardt J."/>
            <person name="Denby A."/>
            <person name="Hubisz M.J."/>
            <person name="Indap A."/>
            <person name="Kosiol C."/>
            <person name="Lahn B.T."/>
            <person name="Lawson H.A."/>
            <person name="Marklein A."/>
            <person name="Nielsen R."/>
            <person name="Vallender E.J."/>
            <person name="Clark A.G."/>
            <person name="Ferguson B."/>
            <person name="Hernandez R.D."/>
            <person name="Hirani K."/>
            <person name="Kehrer-Sawatzki H."/>
            <person name="Kolb J."/>
            <person name="Patil S."/>
            <person name="Pu L.-L."/>
            <person name="Ren Y."/>
            <person name="Smith D.G."/>
            <person name="Wheeler D.A."/>
            <person name="Schenck I."/>
            <person name="Ball E.V."/>
            <person name="Chen R."/>
            <person name="Cooper D.N."/>
            <person name="Giardine B."/>
            <person name="Hsu F."/>
            <person name="Kent W.J."/>
            <person name="Lesk A."/>
            <person name="Nelson D.L."/>
            <person name="O'brien W.E."/>
            <person name="Pruefer K."/>
            <person name="Stenson P.D."/>
            <person name="Wallace J.C."/>
            <person name="Ke H."/>
            <person name="Liu X.-M."/>
            <person name="Wang P."/>
            <person name="Xiang A.P."/>
            <person name="Yang F."/>
            <person name="Barber G.P."/>
            <person name="Haussler D."/>
            <person name="Karolchik D."/>
            <person name="Kern A.D."/>
            <person name="Kuhn R.M."/>
            <person name="Smith K.E."/>
            <person name="Zwieg A.S."/>
        </authorList>
    </citation>
    <scope>NUCLEOTIDE SEQUENCE [LARGE SCALE GENOMIC DNA]</scope>
    <source>
        <strain evidence="2">17573</strain>
    </source>
</reference>
<reference evidence="1" key="4">
    <citation type="submission" date="2025-09" db="UniProtKB">
        <authorList>
            <consortium name="Ensembl"/>
        </authorList>
    </citation>
    <scope>IDENTIFICATION</scope>
    <source>
        <strain evidence="1">17573</strain>
    </source>
</reference>
<sequence>MLPPRRGQVSDFRSLYFLLFIFETEYCSVARLECSDLSSLQSPTPWFKRFSCLSLLSSWDYRHAPPCLANFCIFSRDGVSPWSQSPDLVIRPPWPPKVLGLQAEATTPF</sequence>
<dbReference type="Bgee" id="ENSMMUG00000058776">
    <property type="expression patterns" value="Expressed in cerebellum and 4 other cell types or tissues"/>
</dbReference>
<reference evidence="1" key="2">
    <citation type="submission" date="2019-01" db="EMBL/GenBank/DDBJ databases">
        <authorList>
            <person name="Graves T."/>
            <person name="Eichler E.E."/>
            <person name="Wilson R.K."/>
        </authorList>
    </citation>
    <scope>NUCLEOTIDE SEQUENCE [LARGE SCALE GENOMIC DNA]</scope>
    <source>
        <strain evidence="1">17573</strain>
    </source>
</reference>
<proteinExistence type="predicted"/>
<protein>
    <submittedName>
        <fullName evidence="1">Uncharacterized protein</fullName>
    </submittedName>
</protein>
<accession>A0A5F7ZD75</accession>
<evidence type="ECO:0000313" key="2">
    <source>
        <dbReference type="Proteomes" id="UP000006718"/>
    </source>
</evidence>
<dbReference type="PANTHER" id="PTHR46254:SF11">
    <property type="entry name" value="SECRETED PROTEIN"/>
    <property type="match status" value="1"/>
</dbReference>
<dbReference type="AlphaFoldDB" id="A0A5F7ZD75"/>